<feature type="signal peptide" evidence="1">
    <location>
        <begin position="1"/>
        <end position="20"/>
    </location>
</feature>
<dbReference type="Pfam" id="PF18961">
    <property type="entry name" value="DUF5703_N"/>
    <property type="match status" value="1"/>
</dbReference>
<protein>
    <recommendedName>
        <fullName evidence="2">DUF5703 domain-containing protein</fullName>
    </recommendedName>
</protein>
<dbReference type="KEGG" id="nso:NIASO_20275"/>
<dbReference type="eggNOG" id="COG1554">
    <property type="taxonomic scope" value="Bacteria"/>
</dbReference>
<keyword evidence="1" id="KW-0732">Signal</keyword>
<dbReference type="STRING" id="929713.NIASO_20275"/>
<feature type="chain" id="PRO_5004789064" description="DUF5703 domain-containing protein" evidence="1">
    <location>
        <begin position="21"/>
        <end position="770"/>
    </location>
</feature>
<sequence length="770" mass="87666">MFKFCFCIFLFLLATNGSFAQFSVSDYSVDWTTESNNASGSMPVGGGSIGANLWVEHNEVFLYFSKSGAFDENNTFLKSGRLRLKLLPNPFTNARFRQQLHLENGSATIDASTATNKVRITVWVDVLQPVIHLDIQSSKPIRAEAVYENWRFEDRLLKGKENNANSWKWASHVKVVTQKDYIEYDKNNILFYHRNADSTVFDATVAQQGLSNVKQQLFNPLRRLTSGGMIRGAGFVPGNTGEGIYATTLFKSWSLHSREAKKHQELQIILHNDQTPTTEAWRQQLRQIAQTIQQNKNALWQTAKWWKQFWERSYICINPGIKNAADTAWQLGRNYQLFRYMLAANAYGSYPTKFNGGLFTVDPVFTDSTIKGTPDHRNWGGGTFTAQNQRLVYWPLLKSGDVDMMQPQFDFYNRLLATAELRSKIYWGHGGANFNEQLENFGLPNPTEYGWKRPAGFDPGMEYNAWLEYEWDTVLEFCKMLLDANDYGTIVLKNYLPLIKSCLRFFDEHYQYLAKQRGIKALDQEGHLILYPGSGAETFKMAYNSSSTIAALKTVTAALLALPAGNLNNTEKIYFNGLLQRIPPVPFMQYNGKTTIAPAKLWARVNNTESSMLYPVFPWGLFGIGRPGLDTAINTYKLDTFALKFRSAVGWKQDNIFAARLGLTREAQQLTVQKLKDGGRRFPAFWGPGYDWVPDHNWGGSGMTGLQEMLLQAAGDKIYLFPAWPKEWDVAFKLHAPRHTTVEGVLKRGKFVSLKVIPQSREKDVINMLR</sequence>
<dbReference type="AlphaFoldDB" id="W0F1F3"/>
<dbReference type="Proteomes" id="UP000003586">
    <property type="component" value="Chromosome"/>
</dbReference>
<dbReference type="Gene3D" id="2.60.40.1180">
    <property type="entry name" value="Golgi alpha-mannosidase II"/>
    <property type="match status" value="1"/>
</dbReference>
<dbReference type="SUPFAM" id="SSF48208">
    <property type="entry name" value="Six-hairpin glycosidases"/>
    <property type="match status" value="1"/>
</dbReference>
<gene>
    <name evidence="3" type="ORF">NIASO_20275</name>
</gene>
<dbReference type="EMBL" id="CP007035">
    <property type="protein sequence ID" value="AHF16890.1"/>
    <property type="molecule type" value="Genomic_DNA"/>
</dbReference>
<name>W0F1F3_9BACT</name>
<dbReference type="OrthoDB" id="101302at2"/>
<reference evidence="3 4" key="1">
    <citation type="submission" date="2013-12" db="EMBL/GenBank/DDBJ databases">
        <authorList>
            <consortium name="DOE Joint Genome Institute"/>
            <person name="Eisen J."/>
            <person name="Huntemann M."/>
            <person name="Han J."/>
            <person name="Chen A."/>
            <person name="Kyrpides N."/>
            <person name="Mavromatis K."/>
            <person name="Markowitz V."/>
            <person name="Palaniappan K."/>
            <person name="Ivanova N."/>
            <person name="Schaumberg A."/>
            <person name="Pati A."/>
            <person name="Liolios K."/>
            <person name="Nordberg H.P."/>
            <person name="Cantor M.N."/>
            <person name="Hua S.X."/>
            <person name="Woyke T."/>
        </authorList>
    </citation>
    <scope>NUCLEOTIDE SEQUENCE [LARGE SCALE GENOMIC DNA]</scope>
    <source>
        <strain evidence="4">DSM 19437</strain>
    </source>
</reference>
<feature type="domain" description="DUF5703" evidence="2">
    <location>
        <begin position="31"/>
        <end position="315"/>
    </location>
</feature>
<keyword evidence="4" id="KW-1185">Reference proteome</keyword>
<dbReference type="InterPro" id="IPR043757">
    <property type="entry name" value="DUF5703_N"/>
</dbReference>
<organism evidence="3 4">
    <name type="scientific">Niabella soli DSM 19437</name>
    <dbReference type="NCBI Taxonomy" id="929713"/>
    <lineage>
        <taxon>Bacteria</taxon>
        <taxon>Pseudomonadati</taxon>
        <taxon>Bacteroidota</taxon>
        <taxon>Chitinophagia</taxon>
        <taxon>Chitinophagales</taxon>
        <taxon>Chitinophagaceae</taxon>
        <taxon>Niabella</taxon>
    </lineage>
</organism>
<accession>W0F1F3</accession>
<proteinExistence type="predicted"/>
<dbReference type="InterPro" id="IPR013780">
    <property type="entry name" value="Glyco_hydro_b"/>
</dbReference>
<dbReference type="InterPro" id="IPR008928">
    <property type="entry name" value="6-hairpin_glycosidase_sf"/>
</dbReference>
<evidence type="ECO:0000313" key="3">
    <source>
        <dbReference type="EMBL" id="AHF16890.1"/>
    </source>
</evidence>
<dbReference type="GO" id="GO:0005975">
    <property type="term" value="P:carbohydrate metabolic process"/>
    <property type="evidence" value="ECO:0007669"/>
    <property type="project" value="InterPro"/>
</dbReference>
<evidence type="ECO:0000313" key="4">
    <source>
        <dbReference type="Proteomes" id="UP000003586"/>
    </source>
</evidence>
<evidence type="ECO:0000256" key="1">
    <source>
        <dbReference type="SAM" id="SignalP"/>
    </source>
</evidence>
<evidence type="ECO:0000259" key="2">
    <source>
        <dbReference type="Pfam" id="PF18961"/>
    </source>
</evidence>
<dbReference type="RefSeq" id="WP_008582659.1">
    <property type="nucleotide sequence ID" value="NZ_CP007035.1"/>
</dbReference>
<dbReference type="InterPro" id="IPR012341">
    <property type="entry name" value="6hp_glycosidase-like_sf"/>
</dbReference>
<dbReference type="Gene3D" id="1.50.10.10">
    <property type="match status" value="1"/>
</dbReference>
<dbReference type="HOGENOM" id="CLU_009745_0_0_10"/>